<dbReference type="InParanoid" id="A0A1X7TT83"/>
<dbReference type="EnsemblMetazoa" id="Aqu2.1.18359_001">
    <property type="protein sequence ID" value="Aqu2.1.18359_001"/>
    <property type="gene ID" value="Aqu2.1.18359"/>
</dbReference>
<accession>A0A1X7TT83</accession>
<dbReference type="AlphaFoldDB" id="A0A1X7TT83"/>
<sequence>MLTSSLWVILELVKVLLVMSSRTQLLALLFLETPLTHKARY</sequence>
<evidence type="ECO:0000313" key="1">
    <source>
        <dbReference type="EnsemblMetazoa" id="Aqu2.1.18359_001"/>
    </source>
</evidence>
<organism evidence="1">
    <name type="scientific">Amphimedon queenslandica</name>
    <name type="common">Sponge</name>
    <dbReference type="NCBI Taxonomy" id="400682"/>
    <lineage>
        <taxon>Eukaryota</taxon>
        <taxon>Metazoa</taxon>
        <taxon>Porifera</taxon>
        <taxon>Demospongiae</taxon>
        <taxon>Heteroscleromorpha</taxon>
        <taxon>Haplosclerida</taxon>
        <taxon>Niphatidae</taxon>
        <taxon>Amphimedon</taxon>
    </lineage>
</organism>
<reference evidence="1" key="1">
    <citation type="submission" date="2017-05" db="UniProtKB">
        <authorList>
            <consortium name="EnsemblMetazoa"/>
        </authorList>
    </citation>
    <scope>IDENTIFICATION</scope>
</reference>
<name>A0A1X7TT83_AMPQE</name>
<protein>
    <submittedName>
        <fullName evidence="1">Uncharacterized protein</fullName>
    </submittedName>
</protein>
<proteinExistence type="predicted"/>